<feature type="domain" description="HMA" evidence="20">
    <location>
        <begin position="29"/>
        <end position="95"/>
    </location>
</feature>
<dbReference type="STRING" id="207559.Dde_1313"/>
<dbReference type="Gene3D" id="3.40.50.1000">
    <property type="entry name" value="HAD superfamily/HAD-like"/>
    <property type="match status" value="1"/>
</dbReference>
<dbReference type="InterPro" id="IPR023214">
    <property type="entry name" value="HAD_sf"/>
</dbReference>
<dbReference type="PANTHER" id="PTHR43520:SF8">
    <property type="entry name" value="P-TYPE CU(+) TRANSPORTER"/>
    <property type="match status" value="1"/>
</dbReference>
<dbReference type="PROSITE" id="PS50846">
    <property type="entry name" value="HMA_2"/>
    <property type="match status" value="2"/>
</dbReference>
<evidence type="ECO:0000259" key="20">
    <source>
        <dbReference type="PROSITE" id="PS50846"/>
    </source>
</evidence>
<dbReference type="EC" id="7.2.2.8" evidence="3"/>
<evidence type="ECO:0000256" key="7">
    <source>
        <dbReference type="ARBA" id="ARBA00022723"/>
    </source>
</evidence>
<comment type="similarity">
    <text evidence="2 18">Belongs to the cation transport ATPase (P-type) (TC 3.A.3) family. Type IB subfamily.</text>
</comment>
<feature type="transmembrane region" description="Helical" evidence="18">
    <location>
        <begin position="310"/>
        <end position="328"/>
    </location>
</feature>
<keyword evidence="22" id="KW-1185">Reference proteome</keyword>
<evidence type="ECO:0000256" key="8">
    <source>
        <dbReference type="ARBA" id="ARBA00022737"/>
    </source>
</evidence>
<dbReference type="eggNOG" id="COG2217">
    <property type="taxonomic scope" value="Bacteria"/>
</dbReference>
<dbReference type="SUPFAM" id="SSF55008">
    <property type="entry name" value="HMA, heavy metal-associated domain"/>
    <property type="match status" value="2"/>
</dbReference>
<sequence length="868" mass="90970">MKDDSQLSAADGGETGAAGVTHDGAQPPRTARMPVKGMTCAVCAGRIEKVVGAMQGVQSVNVNLASEIMDVSWNPEVVRLDDITAGVKKLGFEAMPPRDEAPEETVLRFSVGGMTCAACSGRIEKVVGGMEGVASVTVSLPAETATVVPMAGTAHRALVDAVEARIRALGFTAQYMAPEAADDAHALWEKQKAESDARLAEMRRRLVPAFLFALPLFVISMGEMAGLPMPALLSPHRSPVSFALVQLMLVLPVMWSGRNFYRVGFRNLINGGPNMDSLIAVGTGAAFAYSLWNTVEIVLGVDVMQRAMDLYYESAAVIIALISLGKYFEVRSRARTSEAIRGLMELTPDTALLVEPEGHREVPVAEVHRGDRLLVRPGDRIPVDGILVSGTSSVDESMLTGESMPVTKREGDSVAGGTINGTGSFTMRAERVGADTVLARIIRLVQDAQGSKAPIASLADRVSLYFVPIVMAVALLSGLSWFAFSGEGFAFSLRIFIAVLVIACPCAMGLATPTSIMVGTGRGAQLGVLIKSGTALEAAGRVQAVVFDKTGTLTEGHPVLEDVEPVGSAAQPDVLVRLAASLESASEHPLGAAIVEGARRRQLSLWPVDGVSAVPGRGVTGTVASPEGERRIHIGNTAFLREAGMQADWDAVGRLMQGHAEKGRTPLLMGVDGQVAGVLTVADPLKENAPAVVAGLKDMGIHVVMLTGDNATTARAVAERAGIDDVVAEVMPDEKDAKVAALQERGYRVAMVGDGINDAPALARADVGIAMGTGIDVAVEAGDVVLMKGDLHGVLTALALSRATVRNIKQNLFWAFGYNVLGIPVAMGLLHALFGGPTLSPMIAGAAMAMSSVSVVSNALRLRFFRPS</sequence>
<keyword evidence="9 18" id="KW-0547">Nucleotide-binding</keyword>
<dbReference type="PROSITE" id="PS01229">
    <property type="entry name" value="COF_2"/>
    <property type="match status" value="1"/>
</dbReference>
<evidence type="ECO:0000313" key="22">
    <source>
        <dbReference type="Proteomes" id="UP000002710"/>
    </source>
</evidence>
<dbReference type="InterPro" id="IPR044492">
    <property type="entry name" value="P_typ_ATPase_HD_dom"/>
</dbReference>
<dbReference type="SUPFAM" id="SSF56784">
    <property type="entry name" value="HAD-like"/>
    <property type="match status" value="1"/>
</dbReference>
<dbReference type="EMBL" id="CP000112">
    <property type="protein sequence ID" value="ABB38114.1"/>
    <property type="molecule type" value="Genomic_DNA"/>
</dbReference>
<dbReference type="PANTHER" id="PTHR43520">
    <property type="entry name" value="ATP7, ISOFORM B"/>
    <property type="match status" value="1"/>
</dbReference>
<feature type="transmembrane region" description="Helical" evidence="18">
    <location>
        <begin position="839"/>
        <end position="860"/>
    </location>
</feature>
<dbReference type="InterPro" id="IPR018303">
    <property type="entry name" value="ATPase_P-typ_P_site"/>
</dbReference>
<organism evidence="21 22">
    <name type="scientific">Oleidesulfovibrio alaskensis (strain ATCC BAA-1058 / DSM 17464 / G20)</name>
    <name type="common">Desulfovibrio alaskensis</name>
    <dbReference type="NCBI Taxonomy" id="207559"/>
    <lineage>
        <taxon>Bacteria</taxon>
        <taxon>Pseudomonadati</taxon>
        <taxon>Thermodesulfobacteriota</taxon>
        <taxon>Desulfovibrionia</taxon>
        <taxon>Desulfovibrionales</taxon>
        <taxon>Desulfovibrionaceae</taxon>
        <taxon>Oleidesulfovibrio</taxon>
    </lineage>
</organism>
<protein>
    <recommendedName>
        <fullName evidence="3">P-type Cu(+) transporter</fullName>
        <ecNumber evidence="3">7.2.2.8</ecNumber>
    </recommendedName>
</protein>
<dbReference type="Proteomes" id="UP000002710">
    <property type="component" value="Chromosome"/>
</dbReference>
<evidence type="ECO:0000256" key="14">
    <source>
        <dbReference type="ARBA" id="ARBA00022989"/>
    </source>
</evidence>
<keyword evidence="21" id="KW-0378">Hydrolase</keyword>
<dbReference type="PRINTS" id="PR00119">
    <property type="entry name" value="CATATPASE"/>
</dbReference>
<keyword evidence="8" id="KW-0677">Repeat</keyword>
<evidence type="ECO:0000256" key="16">
    <source>
        <dbReference type="ARBA" id="ARBA00023065"/>
    </source>
</evidence>
<dbReference type="InterPro" id="IPR027256">
    <property type="entry name" value="P-typ_ATPase_IB"/>
</dbReference>
<dbReference type="SFLD" id="SFLDS00003">
    <property type="entry name" value="Haloacid_Dehalogenase"/>
    <property type="match status" value="1"/>
</dbReference>
<dbReference type="SFLD" id="SFLDF00027">
    <property type="entry name" value="p-type_atpase"/>
    <property type="match status" value="1"/>
</dbReference>
<dbReference type="InterPro" id="IPR001757">
    <property type="entry name" value="P_typ_ATPase"/>
</dbReference>
<dbReference type="RefSeq" id="WP_011367296.1">
    <property type="nucleotide sequence ID" value="NC_007519.1"/>
</dbReference>
<dbReference type="Gene3D" id="3.40.1110.10">
    <property type="entry name" value="Calcium-transporting ATPase, cytoplasmic domain N"/>
    <property type="match status" value="1"/>
</dbReference>
<keyword evidence="16" id="KW-0406">Ion transport</keyword>
<dbReference type="GO" id="GO:0055070">
    <property type="term" value="P:copper ion homeostasis"/>
    <property type="evidence" value="ECO:0007669"/>
    <property type="project" value="TreeGrafter"/>
</dbReference>
<dbReference type="InterPro" id="IPR017969">
    <property type="entry name" value="Heavy-metal-associated_CS"/>
</dbReference>
<name>Q312N2_OLEA2</name>
<evidence type="ECO:0000256" key="17">
    <source>
        <dbReference type="ARBA" id="ARBA00023136"/>
    </source>
</evidence>
<dbReference type="SFLD" id="SFLDG00002">
    <property type="entry name" value="C1.7:_P-type_atpase_like"/>
    <property type="match status" value="1"/>
</dbReference>
<feature type="transmembrane region" description="Helical" evidence="18">
    <location>
        <begin position="278"/>
        <end position="298"/>
    </location>
</feature>
<feature type="transmembrane region" description="Helical" evidence="18">
    <location>
        <begin position="462"/>
        <end position="483"/>
    </location>
</feature>
<dbReference type="InterPro" id="IPR023299">
    <property type="entry name" value="ATPase_P-typ_cyto_dom_N"/>
</dbReference>
<dbReference type="Gene3D" id="3.30.70.100">
    <property type="match status" value="2"/>
</dbReference>
<dbReference type="InterPro" id="IPR023298">
    <property type="entry name" value="ATPase_P-typ_TM_dom_sf"/>
</dbReference>
<evidence type="ECO:0000256" key="12">
    <source>
        <dbReference type="ARBA" id="ARBA00022842"/>
    </source>
</evidence>
<evidence type="ECO:0000256" key="6">
    <source>
        <dbReference type="ARBA" id="ARBA00022692"/>
    </source>
</evidence>
<keyword evidence="12" id="KW-0460">Magnesium</keyword>
<dbReference type="SUPFAM" id="SSF81653">
    <property type="entry name" value="Calcium ATPase, transduction domain A"/>
    <property type="match status" value="1"/>
</dbReference>
<dbReference type="Pfam" id="PF00122">
    <property type="entry name" value="E1-E2_ATPase"/>
    <property type="match status" value="1"/>
</dbReference>
<evidence type="ECO:0000256" key="5">
    <source>
        <dbReference type="ARBA" id="ARBA00022475"/>
    </source>
</evidence>
<dbReference type="CDD" id="cd02094">
    <property type="entry name" value="P-type_ATPase_Cu-like"/>
    <property type="match status" value="1"/>
</dbReference>
<keyword evidence="17 18" id="KW-0472">Membrane</keyword>
<feature type="transmembrane region" description="Helical" evidence="18">
    <location>
        <begin position="489"/>
        <end position="512"/>
    </location>
</feature>
<dbReference type="SUPFAM" id="SSF81665">
    <property type="entry name" value="Calcium ATPase, transmembrane domain M"/>
    <property type="match status" value="1"/>
</dbReference>
<evidence type="ECO:0000256" key="2">
    <source>
        <dbReference type="ARBA" id="ARBA00006024"/>
    </source>
</evidence>
<feature type="transmembrane region" description="Helical" evidence="18">
    <location>
        <begin position="239"/>
        <end position="257"/>
    </location>
</feature>
<dbReference type="Gene3D" id="2.70.150.10">
    <property type="entry name" value="Calcium-transporting ATPase, cytoplasmic transduction domain A"/>
    <property type="match status" value="1"/>
</dbReference>
<dbReference type="NCBIfam" id="TIGR01494">
    <property type="entry name" value="ATPase_P-type"/>
    <property type="match status" value="2"/>
</dbReference>
<reference evidence="21 22" key="1">
    <citation type="journal article" date="2011" name="J. Bacteriol.">
        <title>Complete genome sequence and updated annotation of Desulfovibrio alaskensis G20.</title>
        <authorList>
            <person name="Hauser L.J."/>
            <person name="Land M.L."/>
            <person name="Brown S.D."/>
            <person name="Larimer F."/>
            <person name="Keller K.L."/>
            <person name="Rapp-Giles B.J."/>
            <person name="Price M.N."/>
            <person name="Lin M."/>
            <person name="Bruce D.C."/>
            <person name="Detter J.C."/>
            <person name="Tapia R."/>
            <person name="Han C.S."/>
            <person name="Goodwin L.A."/>
            <person name="Cheng J.F."/>
            <person name="Pitluck S."/>
            <person name="Copeland A."/>
            <person name="Lucas S."/>
            <person name="Nolan M."/>
            <person name="Lapidus A.L."/>
            <person name="Palumbo A.V."/>
            <person name="Wall J.D."/>
        </authorList>
    </citation>
    <scope>NUCLEOTIDE SEQUENCE [LARGE SCALE GENOMIC DNA]</scope>
    <source>
        <strain evidence="22">ATCC BAA 1058 / DSM 17464 / G20</strain>
    </source>
</reference>
<feature type="transmembrane region" description="Helical" evidence="18">
    <location>
        <begin position="206"/>
        <end position="227"/>
    </location>
</feature>
<dbReference type="PRINTS" id="PR00942">
    <property type="entry name" value="CUATPASEI"/>
</dbReference>
<dbReference type="KEGG" id="dde:Dde_1313"/>
<dbReference type="HOGENOM" id="CLU_001771_0_3_7"/>
<dbReference type="InterPro" id="IPR006122">
    <property type="entry name" value="HMA_Cu_ion-bd"/>
</dbReference>
<dbReference type="GO" id="GO:0060003">
    <property type="term" value="P:copper ion export"/>
    <property type="evidence" value="ECO:0007669"/>
    <property type="project" value="UniProtKB-ARBA"/>
</dbReference>
<keyword evidence="10" id="KW-0187">Copper transport</keyword>
<evidence type="ECO:0000256" key="19">
    <source>
        <dbReference type="SAM" id="MobiDB-lite"/>
    </source>
</evidence>
<evidence type="ECO:0000256" key="13">
    <source>
        <dbReference type="ARBA" id="ARBA00022967"/>
    </source>
</evidence>
<dbReference type="GO" id="GO:0005524">
    <property type="term" value="F:ATP binding"/>
    <property type="evidence" value="ECO:0007669"/>
    <property type="project" value="UniProtKB-UniRule"/>
</dbReference>
<dbReference type="GO" id="GO:0140581">
    <property type="term" value="F:P-type monovalent copper transporter activity"/>
    <property type="evidence" value="ECO:0007669"/>
    <property type="project" value="UniProtKB-EC"/>
</dbReference>
<gene>
    <name evidence="21" type="ordered locus">Dde_1313</name>
</gene>
<dbReference type="AlphaFoldDB" id="Q312N2"/>
<dbReference type="GO" id="GO:0005507">
    <property type="term" value="F:copper ion binding"/>
    <property type="evidence" value="ECO:0007669"/>
    <property type="project" value="InterPro"/>
</dbReference>
<evidence type="ECO:0000256" key="11">
    <source>
        <dbReference type="ARBA" id="ARBA00022840"/>
    </source>
</evidence>
<dbReference type="InterPro" id="IPR008250">
    <property type="entry name" value="ATPase_P-typ_transduc_dom_A_sf"/>
</dbReference>
<keyword evidence="14 18" id="KW-1133">Transmembrane helix</keyword>
<accession>Q312N2</accession>
<dbReference type="GO" id="GO:0005886">
    <property type="term" value="C:plasma membrane"/>
    <property type="evidence" value="ECO:0007669"/>
    <property type="project" value="UniProtKB-SubCell"/>
</dbReference>
<dbReference type="CDD" id="cd00371">
    <property type="entry name" value="HMA"/>
    <property type="match status" value="2"/>
</dbReference>
<evidence type="ECO:0000256" key="15">
    <source>
        <dbReference type="ARBA" id="ARBA00023008"/>
    </source>
</evidence>
<dbReference type="InterPro" id="IPR006121">
    <property type="entry name" value="HMA_dom"/>
</dbReference>
<evidence type="ECO:0000256" key="10">
    <source>
        <dbReference type="ARBA" id="ARBA00022796"/>
    </source>
</evidence>
<dbReference type="PROSITE" id="PS00154">
    <property type="entry name" value="ATPASE_E1_E2"/>
    <property type="match status" value="1"/>
</dbReference>
<evidence type="ECO:0000256" key="18">
    <source>
        <dbReference type="RuleBase" id="RU362081"/>
    </source>
</evidence>
<dbReference type="Pfam" id="PF00403">
    <property type="entry name" value="HMA"/>
    <property type="match status" value="2"/>
</dbReference>
<dbReference type="Pfam" id="PF00702">
    <property type="entry name" value="Hydrolase"/>
    <property type="match status" value="1"/>
</dbReference>
<dbReference type="FunFam" id="3.30.70.100:FF:000005">
    <property type="entry name" value="Copper-exporting P-type ATPase A"/>
    <property type="match status" value="1"/>
</dbReference>
<dbReference type="InterPro" id="IPR059000">
    <property type="entry name" value="ATPase_P-type_domA"/>
</dbReference>
<comment type="subcellular location">
    <subcellularLocation>
        <location evidence="1">Cell membrane</location>
        <topology evidence="1">Multi-pass membrane protein</topology>
    </subcellularLocation>
</comment>
<dbReference type="NCBIfam" id="TIGR00003">
    <property type="entry name" value="copper ion binding protein"/>
    <property type="match status" value="2"/>
</dbReference>
<dbReference type="GO" id="GO:0016887">
    <property type="term" value="F:ATP hydrolysis activity"/>
    <property type="evidence" value="ECO:0007669"/>
    <property type="project" value="InterPro"/>
</dbReference>
<keyword evidence="5 18" id="KW-1003">Cell membrane</keyword>
<dbReference type="InterPro" id="IPR036412">
    <property type="entry name" value="HAD-like_sf"/>
</dbReference>
<dbReference type="InterPro" id="IPR036163">
    <property type="entry name" value="HMA_dom_sf"/>
</dbReference>
<feature type="transmembrane region" description="Helical" evidence="18">
    <location>
        <begin position="812"/>
        <end position="833"/>
    </location>
</feature>
<evidence type="ECO:0000256" key="9">
    <source>
        <dbReference type="ARBA" id="ARBA00022741"/>
    </source>
</evidence>
<keyword evidence="7 18" id="KW-0479">Metal-binding</keyword>
<feature type="domain" description="HMA" evidence="20">
    <location>
        <begin position="105"/>
        <end position="174"/>
    </location>
</feature>
<dbReference type="PROSITE" id="PS01047">
    <property type="entry name" value="HMA_1"/>
    <property type="match status" value="1"/>
</dbReference>
<evidence type="ECO:0000256" key="3">
    <source>
        <dbReference type="ARBA" id="ARBA00012517"/>
    </source>
</evidence>
<keyword evidence="11 18" id="KW-0067">ATP-binding</keyword>
<dbReference type="NCBIfam" id="TIGR01525">
    <property type="entry name" value="ATPase-IB_hvy"/>
    <property type="match status" value="1"/>
</dbReference>
<keyword evidence="4" id="KW-0813">Transport</keyword>
<proteinExistence type="inferred from homology"/>
<evidence type="ECO:0000313" key="21">
    <source>
        <dbReference type="EMBL" id="ABB38114.1"/>
    </source>
</evidence>
<evidence type="ECO:0000256" key="4">
    <source>
        <dbReference type="ARBA" id="ARBA00022448"/>
    </source>
</evidence>
<dbReference type="FunFam" id="2.70.150.10:FF:000020">
    <property type="entry name" value="Copper-exporting P-type ATPase A"/>
    <property type="match status" value="1"/>
</dbReference>
<feature type="region of interest" description="Disordered" evidence="19">
    <location>
        <begin position="1"/>
        <end position="32"/>
    </location>
</feature>
<keyword evidence="13" id="KW-1278">Translocase</keyword>
<evidence type="ECO:0000256" key="1">
    <source>
        <dbReference type="ARBA" id="ARBA00004651"/>
    </source>
</evidence>
<keyword evidence="15" id="KW-0186">Copper</keyword>
<dbReference type="GO" id="GO:0043682">
    <property type="term" value="F:P-type divalent copper transporter activity"/>
    <property type="evidence" value="ECO:0007669"/>
    <property type="project" value="TreeGrafter"/>
</dbReference>
<keyword evidence="6 18" id="KW-0812">Transmembrane</keyword>
<dbReference type="NCBIfam" id="TIGR01511">
    <property type="entry name" value="ATPase-IB1_Cu"/>
    <property type="match status" value="1"/>
</dbReference>